<dbReference type="SUPFAM" id="SSF57184">
    <property type="entry name" value="Growth factor receptor domain"/>
    <property type="match status" value="1"/>
</dbReference>
<evidence type="ECO:0000259" key="13">
    <source>
        <dbReference type="PROSITE" id="PS51364"/>
    </source>
</evidence>
<evidence type="ECO:0000256" key="5">
    <source>
        <dbReference type="ARBA" id="ARBA00022737"/>
    </source>
</evidence>
<feature type="region of interest" description="Disordered" evidence="11">
    <location>
        <begin position="219"/>
        <end position="241"/>
    </location>
</feature>
<dbReference type="InterPro" id="IPR049883">
    <property type="entry name" value="NOTCH1_EGF-like"/>
</dbReference>
<dbReference type="InterPro" id="IPR050751">
    <property type="entry name" value="ECM_structural_protein"/>
</dbReference>
<organism evidence="14 15">
    <name type="scientific">Sus scrofa</name>
    <name type="common">Pig</name>
    <dbReference type="NCBI Taxonomy" id="9823"/>
    <lineage>
        <taxon>Eukaryota</taxon>
        <taxon>Metazoa</taxon>
        <taxon>Chordata</taxon>
        <taxon>Craniata</taxon>
        <taxon>Vertebrata</taxon>
        <taxon>Euteleostomi</taxon>
        <taxon>Mammalia</taxon>
        <taxon>Eutheria</taxon>
        <taxon>Laurasiatheria</taxon>
        <taxon>Artiodactyla</taxon>
        <taxon>Suina</taxon>
        <taxon>Suidae</taxon>
        <taxon>Sus</taxon>
    </lineage>
</organism>
<dbReference type="Pfam" id="PF00008">
    <property type="entry name" value="EGF"/>
    <property type="match status" value="1"/>
</dbReference>
<evidence type="ECO:0000256" key="3">
    <source>
        <dbReference type="ARBA" id="ARBA00022536"/>
    </source>
</evidence>
<dbReference type="PROSITE" id="PS00010">
    <property type="entry name" value="ASX_HYDROXYL"/>
    <property type="match status" value="3"/>
</dbReference>
<evidence type="ECO:0000256" key="1">
    <source>
        <dbReference type="ARBA" id="ARBA00004498"/>
    </source>
</evidence>
<protein>
    <recommendedName>
        <fullName evidence="16">Latent transforming growth factor beta binding protein 2</fullName>
    </recommendedName>
</protein>
<dbReference type="FunFam" id="2.10.25.10:FF:000077">
    <property type="entry name" value="Latent-transforming growth factor beta-binding protein 3 isoform 1"/>
    <property type="match status" value="1"/>
</dbReference>
<dbReference type="InterPro" id="IPR017878">
    <property type="entry name" value="TB_dom"/>
</dbReference>
<dbReference type="SUPFAM" id="SSF57196">
    <property type="entry name" value="EGF/Laminin"/>
    <property type="match status" value="2"/>
</dbReference>
<accession>A0A8D0WDS3</accession>
<evidence type="ECO:0000259" key="12">
    <source>
        <dbReference type="PROSITE" id="PS50026"/>
    </source>
</evidence>
<dbReference type="InterPro" id="IPR009030">
    <property type="entry name" value="Growth_fac_rcpt_cys_sf"/>
</dbReference>
<feature type="disulfide bond" evidence="10">
    <location>
        <begin position="81"/>
        <end position="91"/>
    </location>
</feature>
<feature type="domain" description="EGF-like" evidence="12">
    <location>
        <begin position="411"/>
        <end position="455"/>
    </location>
</feature>
<keyword evidence="8" id="KW-0340">Growth factor binding</keyword>
<keyword evidence="3 10" id="KW-0245">EGF-like domain</keyword>
<keyword evidence="5" id="KW-0677">Repeat</keyword>
<reference evidence="14" key="1">
    <citation type="submission" date="2025-08" db="UniProtKB">
        <authorList>
            <consortium name="Ensembl"/>
        </authorList>
    </citation>
    <scope>IDENTIFICATION</scope>
</reference>
<dbReference type="InterPro" id="IPR000152">
    <property type="entry name" value="EGF-type_Asp/Asn_hydroxyl_site"/>
</dbReference>
<keyword evidence="4" id="KW-0732">Signal</keyword>
<dbReference type="FunFam" id="2.10.25.10:FF:000115">
    <property type="entry name" value="latent-transforming growth factor beta-binding protein 4 isoform X2"/>
    <property type="match status" value="1"/>
</dbReference>
<evidence type="ECO:0000256" key="11">
    <source>
        <dbReference type="SAM" id="MobiDB-lite"/>
    </source>
</evidence>
<dbReference type="CDD" id="cd00054">
    <property type="entry name" value="EGF_CA"/>
    <property type="match status" value="3"/>
</dbReference>
<evidence type="ECO:0000256" key="6">
    <source>
        <dbReference type="ARBA" id="ARBA00023157"/>
    </source>
</evidence>
<dbReference type="PROSITE" id="PS01186">
    <property type="entry name" value="EGF_2"/>
    <property type="match status" value="2"/>
</dbReference>
<feature type="region of interest" description="Disordered" evidence="11">
    <location>
        <begin position="181"/>
        <end position="203"/>
    </location>
</feature>
<dbReference type="PANTHER" id="PTHR24034:SF209">
    <property type="entry name" value="EGF-LIKE DOMAIN-CONTAINING PROTEIN"/>
    <property type="match status" value="1"/>
</dbReference>
<dbReference type="InterPro" id="IPR000742">
    <property type="entry name" value="EGF"/>
</dbReference>
<evidence type="ECO:0000313" key="14">
    <source>
        <dbReference type="Ensembl" id="ENSSSCP00030020288.1"/>
    </source>
</evidence>
<sequence length="458" mass="49676">MPPCAVEFSEICPSGKGYVPVEGAWMFGQTTYTDADECVMFGPALCRNGRCLNTVPGYICLCNPGYHYDASRHKCEDHDECQDMACENGECVNTEGSFHCFCSPPLTLDLSQQRCVNSTSGLEDLPDHDIHTDICWKKVTNYVCSHPLHGRRTTYTECCCQDGEAWSQQCALCPPRSSGERGGGGGEMPAGLGPARGVSPKGRPQPCLPSLLFGDSAGQGVGGERALPGTQSQPTPSPWVRDPERWGQHSRPWLLGAGPALLSLLTEVYAQLCNVARIEAEREAGVHFRPGYEYGPGPEDLHYGLYGPEGAPFYNYLGPEDAIPEPLFPNTVSRPEDHTLVLEPPLQPSELQPHYVASHPENQAGFEGLQAEECGILNGCDNGRCVRVREGYTCDCFEGFQLDTAQMACVDVNECDDLNGPAALCVHGHCENTEGSYRCHCPPGYVAEAGPPHCTAKE</sequence>
<evidence type="ECO:0000256" key="2">
    <source>
        <dbReference type="ARBA" id="ARBA00022530"/>
    </source>
</evidence>
<comment type="subcellular location">
    <subcellularLocation>
        <location evidence="1">Secreted</location>
        <location evidence="1">Extracellular space</location>
        <location evidence="1">Extracellular matrix</location>
    </subcellularLocation>
</comment>
<keyword evidence="2" id="KW-0964">Secreted</keyword>
<proteinExistence type="inferred from homology"/>
<dbReference type="SUPFAM" id="SSF57581">
    <property type="entry name" value="TB module/8-cys domain"/>
    <property type="match status" value="1"/>
</dbReference>
<dbReference type="PANTHER" id="PTHR24034">
    <property type="entry name" value="EGF-LIKE DOMAIN-CONTAINING PROTEIN"/>
    <property type="match status" value="1"/>
</dbReference>
<comment type="caution">
    <text evidence="10">Lacks conserved residue(s) required for the propagation of feature annotation.</text>
</comment>
<feature type="domain" description="EGF-like" evidence="12">
    <location>
        <begin position="370"/>
        <end position="406"/>
    </location>
</feature>
<dbReference type="Gene3D" id="2.10.25.10">
    <property type="entry name" value="Laminin"/>
    <property type="match status" value="4"/>
</dbReference>
<evidence type="ECO:0000313" key="15">
    <source>
        <dbReference type="Proteomes" id="UP000694570"/>
    </source>
</evidence>
<feature type="domain" description="TB" evidence="13">
    <location>
        <begin position="133"/>
        <end position="178"/>
    </location>
</feature>
<dbReference type="GO" id="GO:0005509">
    <property type="term" value="F:calcium ion binding"/>
    <property type="evidence" value="ECO:0007669"/>
    <property type="project" value="InterPro"/>
</dbReference>
<dbReference type="InterPro" id="IPR001881">
    <property type="entry name" value="EGF-like_Ca-bd_dom"/>
</dbReference>
<keyword evidence="7" id="KW-0325">Glycoprotein</keyword>
<evidence type="ECO:0008006" key="16">
    <source>
        <dbReference type="Google" id="ProtNLM"/>
    </source>
</evidence>
<dbReference type="PROSITE" id="PS01187">
    <property type="entry name" value="EGF_CA"/>
    <property type="match status" value="3"/>
</dbReference>
<name>A0A8D0WDS3_PIG</name>
<dbReference type="FunFam" id="2.10.25.10:FF:000056">
    <property type="entry name" value="Latent-transforming growth factor beta-binding protein 3 isoform 2"/>
    <property type="match status" value="1"/>
</dbReference>
<dbReference type="Proteomes" id="UP000694570">
    <property type="component" value="Unplaced"/>
</dbReference>
<dbReference type="InterPro" id="IPR018097">
    <property type="entry name" value="EGF_Ca-bd_CS"/>
</dbReference>
<evidence type="ECO:0000256" key="7">
    <source>
        <dbReference type="ARBA" id="ARBA00023180"/>
    </source>
</evidence>
<dbReference type="GO" id="GO:0019838">
    <property type="term" value="F:growth factor binding"/>
    <property type="evidence" value="ECO:0007669"/>
    <property type="project" value="UniProtKB-KW"/>
</dbReference>
<feature type="domain" description="EGF-like" evidence="12">
    <location>
        <begin position="34"/>
        <end position="76"/>
    </location>
</feature>
<dbReference type="Pfam" id="PF07645">
    <property type="entry name" value="EGF_CA"/>
    <property type="match status" value="3"/>
</dbReference>
<evidence type="ECO:0000256" key="8">
    <source>
        <dbReference type="ARBA" id="ARBA00023183"/>
    </source>
</evidence>
<gene>
    <name evidence="14" type="primary">LTBP2</name>
</gene>
<evidence type="ECO:0000256" key="4">
    <source>
        <dbReference type="ARBA" id="ARBA00022729"/>
    </source>
</evidence>
<keyword evidence="6 10" id="KW-1015">Disulfide bond</keyword>
<evidence type="ECO:0000256" key="9">
    <source>
        <dbReference type="ARBA" id="ARBA00038081"/>
    </source>
</evidence>
<dbReference type="PROSITE" id="PS51364">
    <property type="entry name" value="TB"/>
    <property type="match status" value="1"/>
</dbReference>
<keyword evidence="2" id="KW-0272">Extracellular matrix</keyword>
<dbReference type="Ensembl" id="ENSSSCT00030045153.1">
    <property type="protein sequence ID" value="ENSSSCP00030020288.1"/>
    <property type="gene ID" value="ENSSSCG00030032608.1"/>
</dbReference>
<dbReference type="SMART" id="SM00179">
    <property type="entry name" value="EGF_CA"/>
    <property type="match status" value="4"/>
</dbReference>
<dbReference type="Gene3D" id="3.90.290.10">
    <property type="entry name" value="TGF-beta binding (TB) domain"/>
    <property type="match status" value="1"/>
</dbReference>
<dbReference type="FunFam" id="2.10.25.10:FF:000046">
    <property type="entry name" value="Latent-transforming growth factor beta-binding protein 1 isoform x2"/>
    <property type="match status" value="1"/>
</dbReference>
<comment type="similarity">
    <text evidence="9">Belongs to the LTBP family.</text>
</comment>
<dbReference type="InterPro" id="IPR036773">
    <property type="entry name" value="TB_dom_sf"/>
</dbReference>
<feature type="domain" description="EGF-like" evidence="12">
    <location>
        <begin position="77"/>
        <end position="112"/>
    </location>
</feature>
<dbReference type="AlphaFoldDB" id="A0A8D0WDS3"/>
<dbReference type="SMART" id="SM00181">
    <property type="entry name" value="EGF"/>
    <property type="match status" value="4"/>
</dbReference>
<evidence type="ECO:0000256" key="10">
    <source>
        <dbReference type="PROSITE-ProRule" id="PRU00076"/>
    </source>
</evidence>
<dbReference type="PROSITE" id="PS50026">
    <property type="entry name" value="EGF_3"/>
    <property type="match status" value="4"/>
</dbReference>
<dbReference type="Pfam" id="PF00683">
    <property type="entry name" value="TB"/>
    <property type="match status" value="1"/>
</dbReference>